<dbReference type="EMBL" id="AMGW01000007">
    <property type="protein sequence ID" value="EXJ54027.1"/>
    <property type="molecule type" value="Genomic_DNA"/>
</dbReference>
<dbReference type="AlphaFoldDB" id="W9VEH9"/>
<organism evidence="2 3">
    <name type="scientific">Cladophialophora yegresii CBS 114405</name>
    <dbReference type="NCBI Taxonomy" id="1182544"/>
    <lineage>
        <taxon>Eukaryota</taxon>
        <taxon>Fungi</taxon>
        <taxon>Dikarya</taxon>
        <taxon>Ascomycota</taxon>
        <taxon>Pezizomycotina</taxon>
        <taxon>Eurotiomycetes</taxon>
        <taxon>Chaetothyriomycetidae</taxon>
        <taxon>Chaetothyriales</taxon>
        <taxon>Herpotrichiellaceae</taxon>
        <taxon>Cladophialophora</taxon>
    </lineage>
</organism>
<reference evidence="2 3" key="1">
    <citation type="submission" date="2013-03" db="EMBL/GenBank/DDBJ databases">
        <title>The Genome Sequence of Cladophialophora yegresii CBS 114405.</title>
        <authorList>
            <consortium name="The Broad Institute Genomics Platform"/>
            <person name="Cuomo C."/>
            <person name="de Hoog S."/>
            <person name="Gorbushina A."/>
            <person name="Walker B."/>
            <person name="Young S.K."/>
            <person name="Zeng Q."/>
            <person name="Gargeya S."/>
            <person name="Fitzgerald M."/>
            <person name="Haas B."/>
            <person name="Abouelleil A."/>
            <person name="Allen A.W."/>
            <person name="Alvarado L."/>
            <person name="Arachchi H.M."/>
            <person name="Berlin A.M."/>
            <person name="Chapman S.B."/>
            <person name="Gainer-Dewar J."/>
            <person name="Goldberg J."/>
            <person name="Griggs A."/>
            <person name="Gujja S."/>
            <person name="Hansen M."/>
            <person name="Howarth C."/>
            <person name="Imamovic A."/>
            <person name="Ireland A."/>
            <person name="Larimer J."/>
            <person name="McCowan C."/>
            <person name="Murphy C."/>
            <person name="Pearson M."/>
            <person name="Poon T.W."/>
            <person name="Priest M."/>
            <person name="Roberts A."/>
            <person name="Saif S."/>
            <person name="Shea T."/>
            <person name="Sisk P."/>
            <person name="Sykes S."/>
            <person name="Wortman J."/>
            <person name="Nusbaum C."/>
            <person name="Birren B."/>
        </authorList>
    </citation>
    <scope>NUCLEOTIDE SEQUENCE [LARGE SCALE GENOMIC DNA]</scope>
    <source>
        <strain evidence="2 3">CBS 114405</strain>
    </source>
</reference>
<evidence type="ECO:0000256" key="1">
    <source>
        <dbReference type="SAM" id="MobiDB-lite"/>
    </source>
</evidence>
<feature type="region of interest" description="Disordered" evidence="1">
    <location>
        <begin position="253"/>
        <end position="275"/>
    </location>
</feature>
<dbReference type="InterPro" id="IPR025204">
    <property type="entry name" value="CENP-L"/>
</dbReference>
<feature type="compositionally biased region" description="Low complexity" evidence="1">
    <location>
        <begin position="154"/>
        <end position="168"/>
    </location>
</feature>
<dbReference type="RefSeq" id="XP_007761542.1">
    <property type="nucleotide sequence ID" value="XM_007763352.1"/>
</dbReference>
<name>W9VEH9_9EURO</name>
<evidence type="ECO:0000313" key="3">
    <source>
        <dbReference type="Proteomes" id="UP000019473"/>
    </source>
</evidence>
<feature type="region of interest" description="Disordered" evidence="1">
    <location>
        <begin position="23"/>
        <end position="115"/>
    </location>
</feature>
<dbReference type="Proteomes" id="UP000019473">
    <property type="component" value="Unassembled WGS sequence"/>
</dbReference>
<proteinExistence type="predicted"/>
<dbReference type="VEuPathDB" id="FungiDB:A1O7_09364"/>
<dbReference type="HOGENOM" id="CLU_644047_0_0_1"/>
<feature type="compositionally biased region" description="Basic and acidic residues" evidence="1">
    <location>
        <begin position="55"/>
        <end position="68"/>
    </location>
</feature>
<dbReference type="OrthoDB" id="8864979at2759"/>
<sequence>MKPLLYDTSWTVYTIPQITPPLSKLLSAPATTPQAREKRREQLASHAQFFQEYLDESRPRHERDDEKTSLGGLKHSTWTRLDNMLDQDEDEHPHSPVPHTGQKRPRQQLGQEEEDRVQSSALVVCLAYEKETFRFIIYSTCRSTARTSKRRRTTSPTSTSQSTSALSTDDTAVLLSKSSPSMLKRFTTYLSDKFSVDAIRPLSLSSPFLQSSLERYISTVPSALLGQIRLTLPFARPIAPDLKSLEIAVPRETTESFTKSRSSQRRRSGPRQTRGENLFMHHLAKFILTKTGLSIPTICNVPGASEGEPKSLVVVPQHGASPARVSKISTACFALSAECRVKFERKAVEAAEGVEGVHGEVDSSPDGAENCVRRANRGLLAALVGEARRQVRDESNPSDSCG</sequence>
<comment type="caution">
    <text evidence="2">The sequence shown here is derived from an EMBL/GenBank/DDBJ whole genome shotgun (WGS) entry which is preliminary data.</text>
</comment>
<gene>
    <name evidence="2" type="ORF">A1O7_09364</name>
</gene>
<feature type="region of interest" description="Disordered" evidence="1">
    <location>
        <begin position="146"/>
        <end position="169"/>
    </location>
</feature>
<accession>W9VEH9</accession>
<protein>
    <submittedName>
        <fullName evidence="2">Uncharacterized protein</fullName>
    </submittedName>
</protein>
<dbReference type="GeneID" id="19183927"/>
<keyword evidence="3" id="KW-1185">Reference proteome</keyword>
<dbReference type="Pfam" id="PF13092">
    <property type="entry name" value="CENP-L"/>
    <property type="match status" value="1"/>
</dbReference>
<evidence type="ECO:0000313" key="2">
    <source>
        <dbReference type="EMBL" id="EXJ54027.1"/>
    </source>
</evidence>